<dbReference type="PROSITE" id="PS50944">
    <property type="entry name" value="HTH_DTXR"/>
    <property type="match status" value="1"/>
</dbReference>
<dbReference type="InterPro" id="IPR001367">
    <property type="entry name" value="Fe_dep_repressor"/>
</dbReference>
<dbReference type="PANTHER" id="PTHR33238">
    <property type="entry name" value="IRON (METAL) DEPENDENT REPRESSOR, DTXR FAMILY"/>
    <property type="match status" value="1"/>
</dbReference>
<dbReference type="GO" id="GO:0003677">
    <property type="term" value="F:DNA binding"/>
    <property type="evidence" value="ECO:0007669"/>
    <property type="project" value="UniProtKB-KW"/>
</dbReference>
<dbReference type="InterPro" id="IPR022689">
    <property type="entry name" value="Iron_dep_repressor"/>
</dbReference>
<dbReference type="STRING" id="1424294.Gferi_20185"/>
<dbReference type="GO" id="GO:0046914">
    <property type="term" value="F:transition metal ion binding"/>
    <property type="evidence" value="ECO:0007669"/>
    <property type="project" value="InterPro"/>
</dbReference>
<evidence type="ECO:0000259" key="5">
    <source>
        <dbReference type="PROSITE" id="PS50944"/>
    </source>
</evidence>
<dbReference type="GO" id="GO:0046983">
    <property type="term" value="F:protein dimerization activity"/>
    <property type="evidence" value="ECO:0007669"/>
    <property type="project" value="InterPro"/>
</dbReference>
<feature type="domain" description="HTH dtxR-type" evidence="5">
    <location>
        <begin position="2"/>
        <end position="63"/>
    </location>
</feature>
<dbReference type="EMBL" id="CP017269">
    <property type="protein sequence ID" value="AOT71650.1"/>
    <property type="molecule type" value="Genomic_DNA"/>
</dbReference>
<dbReference type="Gene3D" id="1.10.60.10">
    <property type="entry name" value="Iron dependent repressor, metal binding and dimerisation domain"/>
    <property type="match status" value="1"/>
</dbReference>
<proteinExistence type="inferred from homology"/>
<dbReference type="SUPFAM" id="SSF46785">
    <property type="entry name" value="Winged helix' DNA-binding domain"/>
    <property type="match status" value="1"/>
</dbReference>
<protein>
    <recommendedName>
        <fullName evidence="5">HTH dtxR-type domain-containing protein</fullName>
    </recommendedName>
</protein>
<gene>
    <name evidence="6" type="ORF">Gferi_20185</name>
</gene>
<dbReference type="KEGG" id="gfe:Gferi_20185"/>
<name>A0A1D8GL72_9FIRM</name>
<dbReference type="Proteomes" id="UP000095743">
    <property type="component" value="Chromosome"/>
</dbReference>
<dbReference type="Pfam" id="PF01325">
    <property type="entry name" value="Fe_dep_repress"/>
    <property type="match status" value="1"/>
</dbReference>
<dbReference type="AlphaFoldDB" id="A0A1D8GL72"/>
<dbReference type="Pfam" id="PF02742">
    <property type="entry name" value="Fe_dep_repr_C"/>
    <property type="match status" value="1"/>
</dbReference>
<organism evidence="6 7">
    <name type="scientific">Geosporobacter ferrireducens</name>
    <dbReference type="NCBI Taxonomy" id="1424294"/>
    <lineage>
        <taxon>Bacteria</taxon>
        <taxon>Bacillati</taxon>
        <taxon>Bacillota</taxon>
        <taxon>Clostridia</taxon>
        <taxon>Peptostreptococcales</taxon>
        <taxon>Thermotaleaceae</taxon>
        <taxon>Geosporobacter</taxon>
    </lineage>
</organism>
<dbReference type="GO" id="GO:0003700">
    <property type="term" value="F:DNA-binding transcription factor activity"/>
    <property type="evidence" value="ECO:0007669"/>
    <property type="project" value="InterPro"/>
</dbReference>
<dbReference type="InterPro" id="IPR022687">
    <property type="entry name" value="HTH_DTXR"/>
</dbReference>
<sequence length="147" mass="17204">MLSPSLEDYLEEIYRLSILKSSIRVLDIADRLNVSSPSVVKALKKLHEEKLIRYIRYTEIRLTDDGEKLGRLLVRRNAVLQEFLKVIRSNCNLEKEAEAMEHYLSPPTISAIENLIAFLKLKEVREMYDKFNEPPSDTHWSDKIQTQ</sequence>
<keyword evidence="7" id="KW-1185">Reference proteome</keyword>
<dbReference type="PANTHER" id="PTHR33238:SF7">
    <property type="entry name" value="IRON-DEPENDENT TRANSCRIPTIONAL REGULATOR"/>
    <property type="match status" value="1"/>
</dbReference>
<dbReference type="InterPro" id="IPR036421">
    <property type="entry name" value="Fe_dep_repressor_sf"/>
</dbReference>
<evidence type="ECO:0000256" key="3">
    <source>
        <dbReference type="ARBA" id="ARBA00023125"/>
    </source>
</evidence>
<dbReference type="SMART" id="SM00529">
    <property type="entry name" value="HTH_DTXR"/>
    <property type="match status" value="1"/>
</dbReference>
<evidence type="ECO:0000256" key="2">
    <source>
        <dbReference type="ARBA" id="ARBA00023015"/>
    </source>
</evidence>
<evidence type="ECO:0000256" key="4">
    <source>
        <dbReference type="ARBA" id="ARBA00023163"/>
    </source>
</evidence>
<comment type="similarity">
    <text evidence="1">Belongs to the DtxR/MntR family.</text>
</comment>
<keyword evidence="2" id="KW-0805">Transcription regulation</keyword>
<keyword evidence="4" id="KW-0804">Transcription</keyword>
<dbReference type="OrthoDB" id="9791355at2"/>
<reference evidence="6 7" key="1">
    <citation type="submission" date="2016-09" db="EMBL/GenBank/DDBJ databases">
        <title>Genomic analysis reveals versatility of anaerobic energy metabolism of Geosporobacter ferrireducens IRF9 of phylum Firmicutes.</title>
        <authorList>
            <person name="Kim S.-J."/>
        </authorList>
    </citation>
    <scope>NUCLEOTIDE SEQUENCE [LARGE SCALE GENOMIC DNA]</scope>
    <source>
        <strain evidence="6 7">IRF9</strain>
    </source>
</reference>
<dbReference type="InterPro" id="IPR036388">
    <property type="entry name" value="WH-like_DNA-bd_sf"/>
</dbReference>
<keyword evidence="3" id="KW-0238">DNA-binding</keyword>
<evidence type="ECO:0000313" key="7">
    <source>
        <dbReference type="Proteomes" id="UP000095743"/>
    </source>
</evidence>
<dbReference type="InterPro" id="IPR050536">
    <property type="entry name" value="DtxR_MntR_Metal-Reg"/>
</dbReference>
<evidence type="ECO:0000256" key="1">
    <source>
        <dbReference type="ARBA" id="ARBA00007871"/>
    </source>
</evidence>
<accession>A0A1D8GL72</accession>
<dbReference type="InterPro" id="IPR036390">
    <property type="entry name" value="WH_DNA-bd_sf"/>
</dbReference>
<dbReference type="RefSeq" id="WP_069979712.1">
    <property type="nucleotide sequence ID" value="NZ_CP017269.1"/>
</dbReference>
<dbReference type="Gene3D" id="1.10.10.10">
    <property type="entry name" value="Winged helix-like DNA-binding domain superfamily/Winged helix DNA-binding domain"/>
    <property type="match status" value="1"/>
</dbReference>
<evidence type="ECO:0000313" key="6">
    <source>
        <dbReference type="EMBL" id="AOT71650.1"/>
    </source>
</evidence>